<dbReference type="Pfam" id="PF01381">
    <property type="entry name" value="HTH_3"/>
    <property type="match status" value="1"/>
</dbReference>
<dbReference type="GO" id="GO:0005829">
    <property type="term" value="C:cytosol"/>
    <property type="evidence" value="ECO:0007669"/>
    <property type="project" value="TreeGrafter"/>
</dbReference>
<name>A0A1L8MQJ1_9STRE</name>
<dbReference type="AlphaFoldDB" id="A0A1L8MQJ1"/>
<dbReference type="Gene3D" id="1.10.260.40">
    <property type="entry name" value="lambda repressor-like DNA-binding domains"/>
    <property type="match status" value="1"/>
</dbReference>
<dbReference type="GO" id="GO:0003677">
    <property type="term" value="F:DNA binding"/>
    <property type="evidence" value="ECO:0007669"/>
    <property type="project" value="UniProtKB-KW"/>
</dbReference>
<dbReference type="GO" id="GO:0003700">
    <property type="term" value="F:DNA-binding transcription factor activity"/>
    <property type="evidence" value="ECO:0007669"/>
    <property type="project" value="TreeGrafter"/>
</dbReference>
<dbReference type="PANTHER" id="PTHR46797:SF1">
    <property type="entry name" value="METHYLPHOSPHONATE SYNTHASE"/>
    <property type="match status" value="1"/>
</dbReference>
<dbReference type="Proteomes" id="UP000182015">
    <property type="component" value="Unassembled WGS sequence"/>
</dbReference>
<feature type="domain" description="HTH cro/C1-type" evidence="2">
    <location>
        <begin position="8"/>
        <end position="63"/>
    </location>
</feature>
<keyword evidence="4" id="KW-1185">Reference proteome</keyword>
<dbReference type="RefSeq" id="WP_071793675.1">
    <property type="nucleotide sequence ID" value="NZ_LZDD01000001.1"/>
</dbReference>
<comment type="caution">
    <text evidence="3">The sequence shown here is derived from an EMBL/GenBank/DDBJ whole genome shotgun (WGS) entry which is preliminary data.</text>
</comment>
<dbReference type="OrthoDB" id="2233180at2"/>
<protein>
    <submittedName>
        <fullName evidence="3">Transcriptional regulator</fullName>
    </submittedName>
</protein>
<dbReference type="STRING" id="1856638.A9Q68_05490"/>
<dbReference type="InterPro" id="IPR010982">
    <property type="entry name" value="Lambda_DNA-bd_dom_sf"/>
</dbReference>
<evidence type="ECO:0000259" key="2">
    <source>
        <dbReference type="PROSITE" id="PS50943"/>
    </source>
</evidence>
<dbReference type="SMART" id="SM00530">
    <property type="entry name" value="HTH_XRE"/>
    <property type="match status" value="1"/>
</dbReference>
<dbReference type="InterPro" id="IPR040799">
    <property type="entry name" value="ComR_TPR"/>
</dbReference>
<evidence type="ECO:0000313" key="3">
    <source>
        <dbReference type="EMBL" id="OJF72992.1"/>
    </source>
</evidence>
<evidence type="ECO:0000313" key="4">
    <source>
        <dbReference type="Proteomes" id="UP000182015"/>
    </source>
</evidence>
<keyword evidence="1" id="KW-0238">DNA-binding</keyword>
<dbReference type="EMBL" id="LZDD01000001">
    <property type="protein sequence ID" value="OJF72992.1"/>
    <property type="molecule type" value="Genomic_DNA"/>
</dbReference>
<gene>
    <name evidence="3" type="ORF">A9Q68_05490</name>
</gene>
<proteinExistence type="predicted"/>
<dbReference type="InterPro" id="IPR001387">
    <property type="entry name" value="Cro/C1-type_HTH"/>
</dbReference>
<reference evidence="4" key="1">
    <citation type="submission" date="2016-06" db="EMBL/GenBank/DDBJ databases">
        <authorList>
            <person name="de Vries S.P.W."/>
            <person name="Hadjirin N.F."/>
            <person name="Lay E.M."/>
            <person name="Zadoks R.N."/>
            <person name="Peacock S.J."/>
            <person name="Parkhill J."/>
            <person name="Grant A.J."/>
            <person name="Mcdougall S."/>
            <person name="Holmes M.A."/>
        </authorList>
    </citation>
    <scope>NUCLEOTIDE SEQUENCE [LARGE SCALE GENOMIC DNA]</scope>
    <source>
        <strain evidence="4">NZ1587</strain>
    </source>
</reference>
<dbReference type="SUPFAM" id="SSF47413">
    <property type="entry name" value="lambda repressor-like DNA-binding domains"/>
    <property type="match status" value="1"/>
</dbReference>
<dbReference type="InterPro" id="IPR050807">
    <property type="entry name" value="TransReg_Diox_bact_type"/>
</dbReference>
<accession>A0A1L8MQJ1</accession>
<evidence type="ECO:0000256" key="1">
    <source>
        <dbReference type="ARBA" id="ARBA00023125"/>
    </source>
</evidence>
<organism evidence="3 4">
    <name type="scientific">Streptococcus bovimastitidis</name>
    <dbReference type="NCBI Taxonomy" id="1856638"/>
    <lineage>
        <taxon>Bacteria</taxon>
        <taxon>Bacillati</taxon>
        <taxon>Bacillota</taxon>
        <taxon>Bacilli</taxon>
        <taxon>Lactobacillales</taxon>
        <taxon>Streptococcaceae</taxon>
        <taxon>Streptococcus</taxon>
    </lineage>
</organism>
<dbReference type="PROSITE" id="PS50943">
    <property type="entry name" value="HTH_CROC1"/>
    <property type="match status" value="1"/>
</dbReference>
<dbReference type="CDD" id="cd00093">
    <property type="entry name" value="HTH_XRE"/>
    <property type="match status" value="1"/>
</dbReference>
<dbReference type="PANTHER" id="PTHR46797">
    <property type="entry name" value="HTH-TYPE TRANSCRIPTIONAL REGULATOR"/>
    <property type="match status" value="1"/>
</dbReference>
<dbReference type="Pfam" id="PF18710">
    <property type="entry name" value="ComR_TPR"/>
    <property type="match status" value="1"/>
</dbReference>
<sequence length="301" mass="35978">MQQLGEKIRKLRTDRGLTREALCGDESQLSTRQLARIEKSQSIPTLAKVQFIAKQLALPVSELIDPDQLVLPKRYKELKYCILRQPTYMNEQSLSKREAQFDDIFENYYDHLPEEEKLIIDLLQSRFDVYQSGDINYGKELLQEYIAQIRKKKGFSLNDIFLIDLYLTCGLVSNFQEELFDLAIFNCFTSKLLKLEEELDFKDLFLLNNVLLTSIYVGLELKEYQKIRRLLDVCRRIMTITQDFQRMPIYYMYEWRYCLFFMKDSRKAAYYYRQSIIYAKTLTDAYLVQRLKESWDNDQAQ</sequence>